<dbReference type="EMBL" id="BAABHW010000003">
    <property type="protein sequence ID" value="GAA5075614.1"/>
    <property type="molecule type" value="Genomic_DNA"/>
</dbReference>
<name>A0ABP9LF28_9RHOB</name>
<reference evidence="2" key="1">
    <citation type="journal article" date="2019" name="Int. J. Syst. Evol. Microbiol.">
        <title>The Global Catalogue of Microorganisms (GCM) 10K type strain sequencing project: providing services to taxonomists for standard genome sequencing and annotation.</title>
        <authorList>
            <consortium name="The Broad Institute Genomics Platform"/>
            <consortium name="The Broad Institute Genome Sequencing Center for Infectious Disease"/>
            <person name="Wu L."/>
            <person name="Ma J."/>
        </authorList>
    </citation>
    <scope>NUCLEOTIDE SEQUENCE [LARGE SCALE GENOMIC DNA]</scope>
    <source>
        <strain evidence="2">JCM 18015</strain>
    </source>
</reference>
<gene>
    <name evidence="1" type="ORF">GCM10023209_23760</name>
</gene>
<proteinExistence type="predicted"/>
<evidence type="ECO:0000313" key="2">
    <source>
        <dbReference type="Proteomes" id="UP001499910"/>
    </source>
</evidence>
<accession>A0ABP9LF28</accession>
<protein>
    <submittedName>
        <fullName evidence="1">Uncharacterized protein</fullName>
    </submittedName>
</protein>
<dbReference type="Proteomes" id="UP001499910">
    <property type="component" value="Unassembled WGS sequence"/>
</dbReference>
<evidence type="ECO:0000313" key="1">
    <source>
        <dbReference type="EMBL" id="GAA5075614.1"/>
    </source>
</evidence>
<organism evidence="1 2">
    <name type="scientific">[Roseibacterium] beibuensis</name>
    <dbReference type="NCBI Taxonomy" id="1193142"/>
    <lineage>
        <taxon>Bacteria</taxon>
        <taxon>Pseudomonadati</taxon>
        <taxon>Pseudomonadota</taxon>
        <taxon>Alphaproteobacteria</taxon>
        <taxon>Rhodobacterales</taxon>
        <taxon>Roseobacteraceae</taxon>
        <taxon>Roseicyclus</taxon>
    </lineage>
</organism>
<sequence>MGRKISTLTALAVLGAAISSPIPGESQEVGSEFCEIYDRMDRAALQAELSVLLDEDPANVCVDYIVSILGEAPVAQVTPTDPY</sequence>
<keyword evidence="2" id="KW-1185">Reference proteome</keyword>
<dbReference type="RefSeq" id="WP_259548827.1">
    <property type="nucleotide sequence ID" value="NZ_BAABHW010000003.1"/>
</dbReference>
<comment type="caution">
    <text evidence="1">The sequence shown here is derived from an EMBL/GenBank/DDBJ whole genome shotgun (WGS) entry which is preliminary data.</text>
</comment>